<dbReference type="PANTHER" id="PTHR45011">
    <property type="entry name" value="DAP3-BINDING CELL DEATH ENHANCER 1"/>
    <property type="match status" value="1"/>
</dbReference>
<evidence type="ECO:0000313" key="1">
    <source>
        <dbReference type="EMBL" id="VAX00433.1"/>
    </source>
</evidence>
<dbReference type="InterPro" id="IPR052748">
    <property type="entry name" value="ISR_Activator"/>
</dbReference>
<dbReference type="Pfam" id="PF08238">
    <property type="entry name" value="Sel1"/>
    <property type="match status" value="4"/>
</dbReference>
<protein>
    <recommendedName>
        <fullName evidence="2">Sel1 repeat family protein</fullName>
    </recommendedName>
</protein>
<dbReference type="AlphaFoldDB" id="A0A3B1AK63"/>
<proteinExistence type="predicted"/>
<reference evidence="1" key="1">
    <citation type="submission" date="2018-06" db="EMBL/GenBank/DDBJ databases">
        <authorList>
            <person name="Zhirakovskaya E."/>
        </authorList>
    </citation>
    <scope>NUCLEOTIDE SEQUENCE</scope>
</reference>
<organism evidence="1">
    <name type="scientific">hydrothermal vent metagenome</name>
    <dbReference type="NCBI Taxonomy" id="652676"/>
    <lineage>
        <taxon>unclassified sequences</taxon>
        <taxon>metagenomes</taxon>
        <taxon>ecological metagenomes</taxon>
    </lineage>
</organism>
<gene>
    <name evidence="1" type="ORF">MNBD_GAMMA21-91</name>
</gene>
<dbReference type="SMART" id="SM00671">
    <property type="entry name" value="SEL1"/>
    <property type="match status" value="4"/>
</dbReference>
<accession>A0A3B1AK63</accession>
<evidence type="ECO:0008006" key="2">
    <source>
        <dbReference type="Google" id="ProtNLM"/>
    </source>
</evidence>
<dbReference type="PANTHER" id="PTHR45011:SF1">
    <property type="entry name" value="DAP3-BINDING CELL DEATH ENHANCER 1"/>
    <property type="match status" value="1"/>
</dbReference>
<dbReference type="InterPro" id="IPR011990">
    <property type="entry name" value="TPR-like_helical_dom_sf"/>
</dbReference>
<dbReference type="Gene3D" id="1.25.40.10">
    <property type="entry name" value="Tetratricopeptide repeat domain"/>
    <property type="match status" value="1"/>
</dbReference>
<dbReference type="InterPro" id="IPR006597">
    <property type="entry name" value="Sel1-like"/>
</dbReference>
<dbReference type="SUPFAM" id="SSF81901">
    <property type="entry name" value="HCP-like"/>
    <property type="match status" value="1"/>
</dbReference>
<sequence length="267" mass="30504">MYSRYSEPRVKSVDNRIEFNRFIWASAFIILLFTTSLSQGVASSRSAYQYQNNEIKRAHVQTVGYHLSWIERFSRDAEDAFNEEHYQLAHRVWLALAEQGHAEAAYKVGMMHDMGLLGVDRDAVIAAQWYRRSAENGNIHAQHNLAVAYANGDGVEMNINGAMHWWQQAAASGNADSQYNLGIVYAMGVHGIQKNIDEAKKWWRKAAIDGDPMAQYNLGTIYANGENQVKSYCEAMRWWEKSAQKGIQQASWALEIIKTRQDFLACW</sequence>
<name>A0A3B1AK63_9ZZZZ</name>
<dbReference type="EMBL" id="UOFR01000076">
    <property type="protein sequence ID" value="VAX00433.1"/>
    <property type="molecule type" value="Genomic_DNA"/>
</dbReference>